<keyword evidence="1 3" id="KW-0560">Oxidoreductase</keyword>
<feature type="domain" description="Luciferase-like" evidence="2">
    <location>
        <begin position="31"/>
        <end position="322"/>
    </location>
</feature>
<dbReference type="AlphaFoldDB" id="A0A3M8VZK5"/>
<dbReference type="InterPro" id="IPR050564">
    <property type="entry name" value="F420-G6PD/mer"/>
</dbReference>
<accession>A0A3M8VZK5</accession>
<dbReference type="NCBIfam" id="TIGR03841">
    <property type="entry name" value="F420_Rv3093c"/>
    <property type="match status" value="1"/>
</dbReference>
<reference evidence="3 4" key="1">
    <citation type="submission" date="2018-11" db="EMBL/GenBank/DDBJ databases">
        <title>The Potential of Streptomyces as Biocontrol Agents against the Tomato grey mould, Botrytis cinerea (Gray mold) Frontiers in Microbiology.</title>
        <authorList>
            <person name="Li D."/>
        </authorList>
    </citation>
    <scope>NUCLEOTIDE SEQUENCE [LARGE SCALE GENOMIC DNA]</scope>
    <source>
        <strain evidence="3 4">NEAU-LD23</strain>
    </source>
</reference>
<name>A0A3M8VZK5_9ACTN</name>
<gene>
    <name evidence="3" type="ORF">EEJ42_22495</name>
</gene>
<dbReference type="EC" id="1.-.-.-" evidence="3"/>
<dbReference type="PANTHER" id="PTHR43244">
    <property type="match status" value="1"/>
</dbReference>
<evidence type="ECO:0000256" key="1">
    <source>
        <dbReference type="ARBA" id="ARBA00023002"/>
    </source>
</evidence>
<dbReference type="SUPFAM" id="SSF51679">
    <property type="entry name" value="Bacterial luciferase-like"/>
    <property type="match status" value="1"/>
</dbReference>
<organism evidence="3 4">
    <name type="scientific">Streptomyces botrytidirepellens</name>
    <dbReference type="NCBI Taxonomy" id="2486417"/>
    <lineage>
        <taxon>Bacteria</taxon>
        <taxon>Bacillati</taxon>
        <taxon>Actinomycetota</taxon>
        <taxon>Actinomycetes</taxon>
        <taxon>Kitasatosporales</taxon>
        <taxon>Streptomycetaceae</taxon>
        <taxon>Streptomyces</taxon>
    </lineage>
</organism>
<dbReference type="RefSeq" id="WP_123102251.1">
    <property type="nucleotide sequence ID" value="NZ_RIBZ01000274.1"/>
</dbReference>
<dbReference type="Pfam" id="PF00296">
    <property type="entry name" value="Bac_luciferase"/>
    <property type="match status" value="1"/>
</dbReference>
<dbReference type="GO" id="GO:0016705">
    <property type="term" value="F:oxidoreductase activity, acting on paired donors, with incorporation or reduction of molecular oxygen"/>
    <property type="evidence" value="ECO:0007669"/>
    <property type="project" value="InterPro"/>
</dbReference>
<comment type="caution">
    <text evidence="3">The sequence shown here is derived from an EMBL/GenBank/DDBJ whole genome shotgun (WGS) entry which is preliminary data.</text>
</comment>
<evidence type="ECO:0000313" key="3">
    <source>
        <dbReference type="EMBL" id="RNG21615.1"/>
    </source>
</evidence>
<proteinExistence type="predicted"/>
<dbReference type="InterPro" id="IPR011251">
    <property type="entry name" value="Luciferase-like_dom"/>
</dbReference>
<dbReference type="InterPro" id="IPR022526">
    <property type="entry name" value="F420_Rv3093c"/>
</dbReference>
<dbReference type="PANTHER" id="PTHR43244:SF1">
    <property type="entry name" value="5,10-METHYLENETETRAHYDROMETHANOPTERIN REDUCTASE"/>
    <property type="match status" value="1"/>
</dbReference>
<dbReference type="CDD" id="cd01097">
    <property type="entry name" value="Tetrahydromethanopterin_reductase"/>
    <property type="match status" value="1"/>
</dbReference>
<evidence type="ECO:0000259" key="2">
    <source>
        <dbReference type="Pfam" id="PF00296"/>
    </source>
</evidence>
<evidence type="ECO:0000313" key="4">
    <source>
        <dbReference type="Proteomes" id="UP000275401"/>
    </source>
</evidence>
<dbReference type="EMBL" id="RIBZ01000274">
    <property type="protein sequence ID" value="RNG21615.1"/>
    <property type="molecule type" value="Genomic_DNA"/>
</dbReference>
<dbReference type="Gene3D" id="3.20.20.30">
    <property type="entry name" value="Luciferase-like domain"/>
    <property type="match status" value="1"/>
</dbReference>
<sequence>MRTAPPVIAGTPPQRPHRAAISVALGLWDDRPPEEALETARLADTLGFDGLWVGERETWDASVLATAILYCTRRIPLTLGPLPSAVRDPVLIARAAASVAHLAKGREVSIAIGAGSPAMVSQWHGRDHRRPAVTLRESAQALRQLLAGKRTDLSGEMIHTHGYRLMLDPPVCPLTIAAFGPRALRSAAAEADRVVFALVTAQTAAELAEQLASEAAAIHRSRPRVAVWVPVAATAGPGVGRQQKQAAVEQVRGLVARYLAAPGYGEMFTRAGFGDVVDYARSDPRPRLRELIEATPTALVEQIAIFGDRDEIREGLRSYMAAALQGVAEQDASHAEVAVLPCSTSYDPAGEHTLEVLRALRTAE</sequence>
<dbReference type="InterPro" id="IPR036661">
    <property type="entry name" value="Luciferase-like_sf"/>
</dbReference>
<keyword evidence="4" id="KW-1185">Reference proteome</keyword>
<protein>
    <submittedName>
        <fullName evidence="3">LLM class F420-dependent oxidoreductase</fullName>
        <ecNumber evidence="3">1.-.-.-</ecNumber>
    </submittedName>
</protein>
<dbReference type="Proteomes" id="UP000275401">
    <property type="component" value="Unassembled WGS sequence"/>
</dbReference>